<dbReference type="AlphaFoldDB" id="A0A0B3SCZ3"/>
<evidence type="ECO:0000256" key="2">
    <source>
        <dbReference type="SAM" id="SignalP"/>
    </source>
</evidence>
<organism evidence="3 4">
    <name type="scientific">Mameliella alba</name>
    <dbReference type="NCBI Taxonomy" id="561184"/>
    <lineage>
        <taxon>Bacteria</taxon>
        <taxon>Pseudomonadati</taxon>
        <taxon>Pseudomonadota</taxon>
        <taxon>Alphaproteobacteria</taxon>
        <taxon>Rhodobacterales</taxon>
        <taxon>Roseobacteraceae</taxon>
        <taxon>Mameliella</taxon>
    </lineage>
</organism>
<proteinExistence type="predicted"/>
<evidence type="ECO:0000313" key="3">
    <source>
        <dbReference type="EMBL" id="KHQ54576.1"/>
    </source>
</evidence>
<evidence type="ECO:0000256" key="1">
    <source>
        <dbReference type="SAM" id="MobiDB-lite"/>
    </source>
</evidence>
<feature type="compositionally biased region" description="Basic and acidic residues" evidence="1">
    <location>
        <begin position="244"/>
        <end position="260"/>
    </location>
</feature>
<dbReference type="STRING" id="561184.SAMN05216376_105343"/>
<dbReference type="EMBL" id="JSUQ01000003">
    <property type="protein sequence ID" value="KHQ54576.1"/>
    <property type="molecule type" value="Genomic_DNA"/>
</dbReference>
<feature type="chain" id="PRO_5002081596" evidence="2">
    <location>
        <begin position="24"/>
        <end position="725"/>
    </location>
</feature>
<keyword evidence="2" id="KW-0732">Signal</keyword>
<dbReference type="RefSeq" id="WP_043138423.1">
    <property type="nucleotide sequence ID" value="NZ_JSUQ01000003.1"/>
</dbReference>
<name>A0A0B3SCZ3_9RHOB</name>
<dbReference type="Proteomes" id="UP000030960">
    <property type="component" value="Unassembled WGS sequence"/>
</dbReference>
<feature type="region of interest" description="Disordered" evidence="1">
    <location>
        <begin position="224"/>
        <end position="269"/>
    </location>
</feature>
<evidence type="ECO:0000313" key="4">
    <source>
        <dbReference type="Proteomes" id="UP000030960"/>
    </source>
</evidence>
<comment type="caution">
    <text evidence="3">The sequence shown here is derived from an EMBL/GenBank/DDBJ whole genome shotgun (WGS) entry which is preliminary data.</text>
</comment>
<feature type="signal peptide" evidence="2">
    <location>
        <begin position="1"/>
        <end position="23"/>
    </location>
</feature>
<reference evidence="3 4" key="1">
    <citation type="submission" date="2014-10" db="EMBL/GenBank/DDBJ databases">
        <title>Genome sequence of Ponticoccus sp. strain UMTAT08 isolated from clonal culture of toxic dinoflagellate Alexandrium tamiyavanichii.</title>
        <authorList>
            <person name="Gan H.Y."/>
            <person name="Muhd D.-D."/>
            <person name="Mohd Noor M.E."/>
            <person name="Yeong Y.S."/>
            <person name="Usup G."/>
        </authorList>
    </citation>
    <scope>NUCLEOTIDE SEQUENCE [LARGE SCALE GENOMIC DNA]</scope>
    <source>
        <strain evidence="3 4">UMTAT08</strain>
    </source>
</reference>
<protein>
    <submittedName>
        <fullName evidence="3">Uncharacterized protein</fullName>
    </submittedName>
</protein>
<gene>
    <name evidence="3" type="ORF">OA50_01172</name>
</gene>
<keyword evidence="4" id="KW-1185">Reference proteome</keyword>
<sequence>MIRHRLFTGLLLATISAAAPALAETCLEDLRIMRDQPDRLLGGPAGLASKVRDQMIARNAIPLARSNEALEKVKWAGGERRTVATDDPHCLITKGLVLDYPLPGRDANSEGFLRFPLRLIAYNDVPMPEDAGDLPGVGLQFYKPVTDTTEPNFGLAIRQFWPNLDGKESNPAGSGEFTSERLAKYYRIIARDTDDLSQGVIMLLCINDCAADLADLPEAVDAPLPVTPPKPVEPDAPVTVQTAKPDKDPATDPAPTDRPEVTATPLPPAEPGIPYSKLWASSLLDLVEPVFLFEGQEVTVPPYQIACRDAAPAWDANLARLATQLYGPECLQFDEEYEAASARLVEASVATERLVVNVALARKRSAFLKRLVVGFEIPETLYLDCTLSVRFAETPGTDADPVFAGKSTRLFTGRDISAGWFLREQEVQALFPDKARLDEIAIEITAPQDADNQACRLAEPVILSLRDADSDPRVSIDLDGVVTISEVRLLPNAATEYFFLNTYLGASLVGTAEQGEGVYAFTNQRSDLLHYLAAYVDFAVEDALEESRSAEFVFFAPDENGLHREVARLTPLEMRQKPDWLRELLGRFARVEPNADYADVRVTAVLDELRAAGALSADVPTGVHVVGRTGFSDRNDYCDPSAFLGYEGSTVSIVEFASGNYFPDLASSLGEENTVRDADVRTLRCRDQLNRHIIIFPDSVFIRPTPDELSVSFQGLKGGNATHAD</sequence>
<accession>A0A0B3SCZ3</accession>